<keyword evidence="2" id="KW-1185">Reference proteome</keyword>
<protein>
    <submittedName>
        <fullName evidence="1">16353_t:CDS:1</fullName>
    </submittedName>
</protein>
<organism evidence="1 2">
    <name type="scientific">Racocetra persica</name>
    <dbReference type="NCBI Taxonomy" id="160502"/>
    <lineage>
        <taxon>Eukaryota</taxon>
        <taxon>Fungi</taxon>
        <taxon>Fungi incertae sedis</taxon>
        <taxon>Mucoromycota</taxon>
        <taxon>Glomeromycotina</taxon>
        <taxon>Glomeromycetes</taxon>
        <taxon>Diversisporales</taxon>
        <taxon>Gigasporaceae</taxon>
        <taxon>Racocetra</taxon>
    </lineage>
</organism>
<sequence>ISYEGIKYILKFVKSFGCKLYFNILLIGGGKVGDTGRNETAFVHRGFLYHIEIKAFVHSEACINDLERFSQHFQRKYSSFESYQNINDRNLDNWQCRYYRENFEKLVKIKRKYDPYNLFRWNQSIPTYIEIS</sequence>
<proteinExistence type="predicted"/>
<comment type="caution">
    <text evidence="1">The sequence shown here is derived from an EMBL/GenBank/DDBJ whole genome shotgun (WGS) entry which is preliminary data.</text>
</comment>
<evidence type="ECO:0000313" key="2">
    <source>
        <dbReference type="Proteomes" id="UP000789920"/>
    </source>
</evidence>
<dbReference type="Proteomes" id="UP000789920">
    <property type="component" value="Unassembled WGS sequence"/>
</dbReference>
<feature type="non-terminal residue" evidence="1">
    <location>
        <position position="132"/>
    </location>
</feature>
<evidence type="ECO:0000313" key="1">
    <source>
        <dbReference type="EMBL" id="CAG8833518.1"/>
    </source>
</evidence>
<accession>A0ACA9SAG9</accession>
<feature type="non-terminal residue" evidence="1">
    <location>
        <position position="1"/>
    </location>
</feature>
<gene>
    <name evidence="1" type="ORF">RPERSI_LOCUS28854</name>
</gene>
<name>A0ACA9SAG9_9GLOM</name>
<dbReference type="EMBL" id="CAJVQC010106714">
    <property type="protein sequence ID" value="CAG8833518.1"/>
    <property type="molecule type" value="Genomic_DNA"/>
</dbReference>
<reference evidence="1" key="1">
    <citation type="submission" date="2021-06" db="EMBL/GenBank/DDBJ databases">
        <authorList>
            <person name="Kallberg Y."/>
            <person name="Tangrot J."/>
            <person name="Rosling A."/>
        </authorList>
    </citation>
    <scope>NUCLEOTIDE SEQUENCE</scope>
    <source>
        <strain evidence="1">MA461A</strain>
    </source>
</reference>